<dbReference type="EMBL" id="QVQA01000013">
    <property type="protein sequence ID" value="KAF5101294.1"/>
    <property type="molecule type" value="Genomic_DNA"/>
</dbReference>
<keyword evidence="2" id="KW-1185">Reference proteome</keyword>
<organism evidence="1 2">
    <name type="scientific">Geotrichum galactomycetum</name>
    <dbReference type="NCBI Taxonomy" id="27317"/>
    <lineage>
        <taxon>Eukaryota</taxon>
        <taxon>Fungi</taxon>
        <taxon>Dikarya</taxon>
        <taxon>Ascomycota</taxon>
        <taxon>Saccharomycotina</taxon>
        <taxon>Dipodascomycetes</taxon>
        <taxon>Dipodascales</taxon>
        <taxon>Dipodascaceae</taxon>
        <taxon>Geotrichum</taxon>
    </lineage>
</organism>
<proteinExistence type="predicted"/>
<protein>
    <submittedName>
        <fullName evidence="1">Uncharacterized protein</fullName>
    </submittedName>
</protein>
<gene>
    <name evidence="1" type="ORF">D0Z00_000964</name>
</gene>
<sequence>MDLDKLITKLIYDYPSVDSSLIHAIAHEAISEAAIRETLDVLGADAQFETPDWKSHETRDLENALADTEEDFSLIEFRDGKLSFKHEDCTNDENELEEDDFDEHIKENNLDLSTKTDLAKLYRLYPTMSKDKVKTVFIDNRYIIDNAAEELLSLDAAERFQREEDQLEKHMERLQLAKDKKNHWYYSEQSHKFNAQKHVALDSQFAHMAEKQTQSHCIDLHGLPLHFAVTVATEKLYQWWQIETHHVQQTSKAGVSISALKRATKPLKIITGAGRHSAANIPKIKNAVRKKLVEERWRFQEFDSYFLVNGVL</sequence>
<comment type="caution">
    <text evidence="1">The sequence shown here is derived from an EMBL/GenBank/DDBJ whole genome shotgun (WGS) entry which is preliminary data.</text>
</comment>
<accession>A0ACB6V8G1</accession>
<evidence type="ECO:0000313" key="1">
    <source>
        <dbReference type="EMBL" id="KAF5101294.1"/>
    </source>
</evidence>
<dbReference type="Proteomes" id="UP000744676">
    <property type="component" value="Unassembled WGS sequence"/>
</dbReference>
<reference evidence="1 2" key="1">
    <citation type="journal article" date="2020" name="Front. Microbiol.">
        <title>Phenotypic and Genetic Characterization of the Cheese Ripening Yeast Geotrichum candidum.</title>
        <authorList>
            <person name="Perkins V."/>
            <person name="Vignola S."/>
            <person name="Lessard M.H."/>
            <person name="Plante P.L."/>
            <person name="Corbeil J."/>
            <person name="Dugat-Bony E."/>
            <person name="Frenette M."/>
            <person name="Labrie S."/>
        </authorList>
    </citation>
    <scope>NUCLEOTIDE SEQUENCE [LARGE SCALE GENOMIC DNA]</scope>
    <source>
        <strain evidence="1 2">LMA-1147</strain>
    </source>
</reference>
<name>A0ACB6V8G1_9ASCO</name>
<evidence type="ECO:0000313" key="2">
    <source>
        <dbReference type="Proteomes" id="UP000744676"/>
    </source>
</evidence>